<name>A0A158I4E1_CABCO</name>
<feature type="transmembrane region" description="Helical" evidence="1">
    <location>
        <begin position="108"/>
        <end position="127"/>
    </location>
</feature>
<dbReference type="PIRSF" id="PIRSF034455">
    <property type="entry name" value="UCP034455"/>
    <property type="match status" value="1"/>
</dbReference>
<sequence length="168" mass="18740">MRSGHTRPSGKNLHLAFAVTLCAKAAFALPELIAGAATLFMSRQSLVAFVVWLTCDEFADDPHDVIAGFLLRSAQHLSVGTQSFAAAYLLGHGVIKLWLIAGLLQSKLWYFPVALALFASFVAFQVYRFTITHSIWLLILSAVDIVVIALTWFEYRTLRMSSKRSRRH</sequence>
<dbReference type="InterPro" id="IPR021125">
    <property type="entry name" value="DUF2127"/>
</dbReference>
<dbReference type="AlphaFoldDB" id="A0A158I4E1"/>
<evidence type="ECO:0008006" key="4">
    <source>
        <dbReference type="Google" id="ProtNLM"/>
    </source>
</evidence>
<dbReference type="RefSeq" id="WP_053572454.1">
    <property type="nucleotide sequence ID" value="NZ_FCNY02000010.1"/>
</dbReference>
<dbReference type="EMBL" id="FCNY02000010">
    <property type="protein sequence ID" value="SAL51472.1"/>
    <property type="molecule type" value="Genomic_DNA"/>
</dbReference>
<evidence type="ECO:0000313" key="3">
    <source>
        <dbReference type="Proteomes" id="UP000054740"/>
    </source>
</evidence>
<feature type="transmembrane region" description="Helical" evidence="1">
    <location>
        <begin position="133"/>
        <end position="155"/>
    </location>
</feature>
<gene>
    <name evidence="2" type="ORF">AWB70_04205</name>
</gene>
<organism evidence="2 3">
    <name type="scientific">Caballeronia cordobensis</name>
    <name type="common">Burkholderia cordobensis</name>
    <dbReference type="NCBI Taxonomy" id="1353886"/>
    <lineage>
        <taxon>Bacteria</taxon>
        <taxon>Pseudomonadati</taxon>
        <taxon>Pseudomonadota</taxon>
        <taxon>Betaproteobacteria</taxon>
        <taxon>Burkholderiales</taxon>
        <taxon>Burkholderiaceae</taxon>
        <taxon>Caballeronia</taxon>
    </lineage>
</organism>
<dbReference type="Proteomes" id="UP000054740">
    <property type="component" value="Unassembled WGS sequence"/>
</dbReference>
<reference evidence="3" key="1">
    <citation type="submission" date="2016-01" db="EMBL/GenBank/DDBJ databases">
        <authorList>
            <person name="Peeters C."/>
        </authorList>
    </citation>
    <scope>NUCLEOTIDE SEQUENCE [LARGE SCALE GENOMIC DNA]</scope>
</reference>
<evidence type="ECO:0000313" key="2">
    <source>
        <dbReference type="EMBL" id="SAL51472.1"/>
    </source>
</evidence>
<dbReference type="Pfam" id="PF09900">
    <property type="entry name" value="DUF2127"/>
    <property type="match status" value="1"/>
</dbReference>
<evidence type="ECO:0000256" key="1">
    <source>
        <dbReference type="SAM" id="Phobius"/>
    </source>
</evidence>
<keyword evidence="3" id="KW-1185">Reference proteome</keyword>
<keyword evidence="1" id="KW-0812">Transmembrane</keyword>
<keyword evidence="1" id="KW-0472">Membrane</keyword>
<keyword evidence="1" id="KW-1133">Transmembrane helix</keyword>
<feature type="transmembrane region" description="Helical" evidence="1">
    <location>
        <begin position="79"/>
        <end position="101"/>
    </location>
</feature>
<accession>A0A158I4E1</accession>
<proteinExistence type="predicted"/>
<protein>
    <recommendedName>
        <fullName evidence="4">DUF2127 domain-containing protein</fullName>
    </recommendedName>
</protein>
<dbReference type="InterPro" id="IPR014591">
    <property type="entry name" value="UCP034455"/>
</dbReference>